<evidence type="ECO:0000256" key="4">
    <source>
        <dbReference type="ARBA" id="ARBA00022723"/>
    </source>
</evidence>
<feature type="compositionally biased region" description="Polar residues" evidence="12">
    <location>
        <begin position="358"/>
        <end position="372"/>
    </location>
</feature>
<dbReference type="InterPro" id="IPR009057">
    <property type="entry name" value="Homeodomain-like_sf"/>
</dbReference>
<evidence type="ECO:0000256" key="2">
    <source>
        <dbReference type="ARBA" id="ARBA00004123"/>
    </source>
</evidence>
<evidence type="ECO:0000256" key="11">
    <source>
        <dbReference type="ARBA" id="ARBA00023242"/>
    </source>
</evidence>
<dbReference type="FunFam" id="1.10.10.60:FF:000257">
    <property type="entry name" value="Zinc-finger homeodomain protein 2"/>
    <property type="match status" value="1"/>
</dbReference>
<reference evidence="15" key="3">
    <citation type="submission" date="2018-08" db="UniProtKB">
        <authorList>
            <consortium name="EnsemblPlants"/>
        </authorList>
    </citation>
    <scope>IDENTIFICATION</scope>
    <source>
        <strain evidence="15">cv. Bd21</strain>
    </source>
</reference>
<accession>I1I7G0</accession>
<dbReference type="eggNOG" id="ENOG502QWG3">
    <property type="taxonomic scope" value="Eukaryota"/>
</dbReference>
<evidence type="ECO:0000256" key="5">
    <source>
        <dbReference type="ARBA" id="ARBA00022771"/>
    </source>
</evidence>
<keyword evidence="6" id="KW-0862">Zinc</keyword>
<dbReference type="EMBL" id="CM000882">
    <property type="protein sequence ID" value="KQJ98449.1"/>
    <property type="molecule type" value="Genomic_DNA"/>
</dbReference>
<keyword evidence="16" id="KW-1185">Reference proteome</keyword>
<keyword evidence="11" id="KW-0539">Nucleus</keyword>
<dbReference type="NCBIfam" id="TIGR01566">
    <property type="entry name" value="ZF_HD_prot_N"/>
    <property type="match status" value="1"/>
</dbReference>
<dbReference type="Proteomes" id="UP000008810">
    <property type="component" value="Chromosome 3"/>
</dbReference>
<dbReference type="Gene3D" id="1.10.10.60">
    <property type="entry name" value="Homeodomain-like"/>
    <property type="match status" value="1"/>
</dbReference>
<keyword evidence="4" id="KW-0479">Metal-binding</keyword>
<dbReference type="OMA" id="VDECCRE"/>
<protein>
    <recommendedName>
        <fullName evidence="13">ZF-HD dimerization-type domain-containing protein</fullName>
    </recommendedName>
</protein>
<feature type="compositionally biased region" description="Low complexity" evidence="12">
    <location>
        <begin position="196"/>
        <end position="208"/>
    </location>
</feature>
<dbReference type="EnsemblPlants" id="KQJ98449">
    <property type="protein sequence ID" value="KQJ98449"/>
    <property type="gene ID" value="BRADI_3g37040v3"/>
</dbReference>
<dbReference type="AlphaFoldDB" id="I1I7G0"/>
<evidence type="ECO:0000256" key="8">
    <source>
        <dbReference type="ARBA" id="ARBA00023125"/>
    </source>
</evidence>
<organism evidence="14">
    <name type="scientific">Brachypodium distachyon</name>
    <name type="common">Purple false brome</name>
    <name type="synonym">Trachynia distachya</name>
    <dbReference type="NCBI Taxonomy" id="15368"/>
    <lineage>
        <taxon>Eukaryota</taxon>
        <taxon>Viridiplantae</taxon>
        <taxon>Streptophyta</taxon>
        <taxon>Embryophyta</taxon>
        <taxon>Tracheophyta</taxon>
        <taxon>Spermatophyta</taxon>
        <taxon>Magnoliopsida</taxon>
        <taxon>Liliopsida</taxon>
        <taxon>Poales</taxon>
        <taxon>Poaceae</taxon>
        <taxon>BOP clade</taxon>
        <taxon>Pooideae</taxon>
        <taxon>Stipodae</taxon>
        <taxon>Brachypodieae</taxon>
        <taxon>Brachypodium</taxon>
    </lineage>
</organism>
<evidence type="ECO:0000259" key="13">
    <source>
        <dbReference type="PROSITE" id="PS51523"/>
    </source>
</evidence>
<feature type="compositionally biased region" description="Acidic residues" evidence="12">
    <location>
        <begin position="141"/>
        <end position="161"/>
    </location>
</feature>
<keyword evidence="9" id="KW-0371">Homeobox</keyword>
<evidence type="ECO:0000313" key="16">
    <source>
        <dbReference type="Proteomes" id="UP000008810"/>
    </source>
</evidence>
<dbReference type="STRING" id="15368.I1I7G0"/>
<dbReference type="PROSITE" id="PS51523">
    <property type="entry name" value="ZF_HD_DIMER"/>
    <property type="match status" value="1"/>
</dbReference>
<keyword evidence="10" id="KW-0804">Transcription</keyword>
<gene>
    <name evidence="15" type="primary">LOC100842251</name>
    <name evidence="14" type="ORF">BRADI_3g37040v3</name>
</gene>
<keyword evidence="7" id="KW-0805">Transcription regulation</keyword>
<evidence type="ECO:0000256" key="1">
    <source>
        <dbReference type="ARBA" id="ARBA00004049"/>
    </source>
</evidence>
<dbReference type="NCBIfam" id="TIGR01565">
    <property type="entry name" value="homeo_ZF_HD"/>
    <property type="match status" value="1"/>
</dbReference>
<dbReference type="GO" id="GO:0000976">
    <property type="term" value="F:transcription cis-regulatory region binding"/>
    <property type="evidence" value="ECO:0000318"/>
    <property type="project" value="GO_Central"/>
</dbReference>
<dbReference type="KEGG" id="bdi:100842251"/>
<dbReference type="GO" id="GO:0008270">
    <property type="term" value="F:zinc ion binding"/>
    <property type="evidence" value="ECO:0007669"/>
    <property type="project" value="UniProtKB-KW"/>
</dbReference>
<comment type="subcellular location">
    <subcellularLocation>
        <location evidence="2">Nucleus</location>
    </subcellularLocation>
</comment>
<proteinExistence type="predicted"/>
<dbReference type="HOGENOM" id="CLU_039237_1_0_1"/>
<evidence type="ECO:0000256" key="3">
    <source>
        <dbReference type="ARBA" id="ARBA00011416"/>
    </source>
</evidence>
<feature type="compositionally biased region" description="Pro residues" evidence="12">
    <location>
        <begin position="317"/>
        <end position="328"/>
    </location>
</feature>
<feature type="region of interest" description="Disordered" evidence="12">
    <location>
        <begin position="98"/>
        <end position="176"/>
    </location>
</feature>
<feature type="compositionally biased region" description="Pro residues" evidence="12">
    <location>
        <begin position="100"/>
        <end position="121"/>
    </location>
</feature>
<dbReference type="OrthoDB" id="1929626at2759"/>
<dbReference type="PANTHER" id="PTHR31948">
    <property type="entry name" value="ZINC-FINGER HOMEODOMAIN PROTEIN 2"/>
    <property type="match status" value="1"/>
</dbReference>
<feature type="domain" description="ZF-HD dimerization-type" evidence="13">
    <location>
        <begin position="46"/>
        <end position="97"/>
    </location>
</feature>
<evidence type="ECO:0000313" key="15">
    <source>
        <dbReference type="EnsemblPlants" id="KQJ98449"/>
    </source>
</evidence>
<evidence type="ECO:0000256" key="7">
    <source>
        <dbReference type="ARBA" id="ARBA00023015"/>
    </source>
</evidence>
<dbReference type="SUPFAM" id="SSF46689">
    <property type="entry name" value="Homeodomain-like"/>
    <property type="match status" value="1"/>
</dbReference>
<comment type="function">
    <text evidence="1">Putative transcription factor.</text>
</comment>
<sequence length="372" mass="38311">MEAVMDVKYRPVVFSNGGGASAAKKMRPAAAAAAAAVVGDDSGLSYRECLKNHAASLGGHAVDGCGEFMPSPAADPSNPGSLKCAACGCHRNFHRRLLEAPPPSPPPLLALPPVAPAPHYPQYPQRGEETPERRMPVAAAGDDDYSDDSEERSDYSEEDDDRPASPPLPAPGVAMPPAAPAGYLSATHMLLSLSTSGAPSAPAAMASRPPGPTVPAGLHPQPGPGGSSSSSARKRFRTKFSPEQKQQMQALSERLGWRLQKSDEAVVHERCREIGVGKGVFKVWMHNNKHNFVGGHSARRSASLSTAGAPQHYPSASPTPAPPPPSAPPVHADFNINGSAPAAAAAGDHHSAGFQRPATATASGGSGSPQSA</sequence>
<keyword evidence="5" id="KW-0863">Zinc-finger</keyword>
<evidence type="ECO:0000256" key="9">
    <source>
        <dbReference type="ARBA" id="ARBA00023155"/>
    </source>
</evidence>
<dbReference type="GO" id="GO:0005634">
    <property type="term" value="C:nucleus"/>
    <property type="evidence" value="ECO:0000318"/>
    <property type="project" value="GO_Central"/>
</dbReference>
<evidence type="ECO:0000256" key="12">
    <source>
        <dbReference type="SAM" id="MobiDB-lite"/>
    </source>
</evidence>
<dbReference type="InterPro" id="IPR006455">
    <property type="entry name" value="Homeodomain_ZF_HD"/>
</dbReference>
<comment type="subunit">
    <text evidence="3">Homo- and heterodimer with other ZFHD proteins.</text>
</comment>
<reference evidence="14 15" key="1">
    <citation type="journal article" date="2010" name="Nature">
        <title>Genome sequencing and analysis of the model grass Brachypodium distachyon.</title>
        <authorList>
            <consortium name="International Brachypodium Initiative"/>
        </authorList>
    </citation>
    <scope>NUCLEOTIDE SEQUENCE [LARGE SCALE GENOMIC DNA]</scope>
    <source>
        <strain evidence="14">Bd21</strain>
        <strain evidence="15">cv. Bd21</strain>
    </source>
</reference>
<dbReference type="GO" id="GO:0003700">
    <property type="term" value="F:DNA-binding transcription factor activity"/>
    <property type="evidence" value="ECO:0000318"/>
    <property type="project" value="GO_Central"/>
</dbReference>
<dbReference type="PANTHER" id="PTHR31948:SF72">
    <property type="entry name" value="ZINC-FINGER HOMEODOMAIN PROTEIN 10"/>
    <property type="match status" value="1"/>
</dbReference>
<feature type="region of interest" description="Disordered" evidence="12">
    <location>
        <begin position="294"/>
        <end position="372"/>
    </location>
</feature>
<evidence type="ECO:0000313" key="14">
    <source>
        <dbReference type="EMBL" id="KQJ98449.1"/>
    </source>
</evidence>
<keyword evidence="8" id="KW-0238">DNA-binding</keyword>
<reference evidence="14" key="2">
    <citation type="submission" date="2017-06" db="EMBL/GenBank/DDBJ databases">
        <title>WGS assembly of Brachypodium distachyon.</title>
        <authorList>
            <consortium name="The International Brachypodium Initiative"/>
            <person name="Lucas S."/>
            <person name="Harmon-Smith M."/>
            <person name="Lail K."/>
            <person name="Tice H."/>
            <person name="Grimwood J."/>
            <person name="Bruce D."/>
            <person name="Barry K."/>
            <person name="Shu S."/>
            <person name="Lindquist E."/>
            <person name="Wang M."/>
            <person name="Pitluck S."/>
            <person name="Vogel J.P."/>
            <person name="Garvin D.F."/>
            <person name="Mockler T.C."/>
            <person name="Schmutz J."/>
            <person name="Rokhsar D."/>
            <person name="Bevan M.W."/>
        </authorList>
    </citation>
    <scope>NUCLEOTIDE SEQUENCE</scope>
    <source>
        <strain evidence="14">Bd21</strain>
    </source>
</reference>
<dbReference type="GeneID" id="100842251"/>
<evidence type="ECO:0000256" key="6">
    <source>
        <dbReference type="ARBA" id="ARBA00022833"/>
    </source>
</evidence>
<dbReference type="RefSeq" id="XP_003572241.1">
    <property type="nucleotide sequence ID" value="XM_003572193.4"/>
</dbReference>
<feature type="region of interest" description="Disordered" evidence="12">
    <location>
        <begin position="196"/>
        <end position="243"/>
    </location>
</feature>
<name>I1I7G0_BRADI</name>
<dbReference type="InterPro" id="IPR006456">
    <property type="entry name" value="ZF_HD_homeobox_Cys/His_dimer"/>
</dbReference>
<feature type="compositionally biased region" description="Basic and acidic residues" evidence="12">
    <location>
        <begin position="126"/>
        <end position="135"/>
    </location>
</feature>
<dbReference type="Pfam" id="PF04770">
    <property type="entry name" value="ZF-HD_dimer"/>
    <property type="match status" value="1"/>
</dbReference>
<dbReference type="Gramene" id="KQJ98449">
    <property type="protein sequence ID" value="KQJ98449"/>
    <property type="gene ID" value="BRADI_3g37040v3"/>
</dbReference>
<dbReference type="GO" id="GO:0006355">
    <property type="term" value="P:regulation of DNA-templated transcription"/>
    <property type="evidence" value="ECO:0000318"/>
    <property type="project" value="GO_Central"/>
</dbReference>
<evidence type="ECO:0000256" key="10">
    <source>
        <dbReference type="ARBA" id="ARBA00023163"/>
    </source>
</evidence>